<sequence length="709" mass="78438">MNIGTTFLIAAFLGLYGAASGEELHFEAPEAPLQTQDKHQKADSTIVYATVGRSQYAFDIYSLPAETDPVEANAEVRLTDGQSVNFNGAFGRRQDELFFVSERDGNMELYNRRVKNEMSSKHSYERMTSDPSMQDRPIQTKDGRIIFASTHVPNPQPRHGWTAIYNSKEGSLHKARRLTPENETDYSPALSPDEKWLAVASGSGKTGESDVVVMKAKNGSHRRTVAKNGGWPTFAADGKSLFFHRQSEDGWWSIYWKDIDGDLETRITPPGRDFFTPAAFHAGDRRVAVAFQDANKIRQIAVLYNGPTASRTEWYMTQLTNLSTHHYNPFVSPDGQQVGYHRCRCLGADSDEYIPVLERHTTSLPGVDLMRIDGSFPSFSDDDKYILYNEGFTGVSAVARDGSHKQLIFKGPAFGTSASVYDKQRVVATASGPTFATEDKTVHIFLLTDGSSGSEDWGNADVLKLTKNGTGNNAFPAFSSDGSEIVFRSGRTGDKNLYIMSTRGEEHGLLRLTEGPWDDTMPGWTPASGWIVFASSRNYVDSNRPAGAFDIFMVRPDGSGLRRVFDSHGGLANHPKFSPKFTPEAGRIVFTSDYAGYSAEEIALPHQFQPYGDLFAINIDGTGLQRLTHDPYENGTPTWGSNGTPEVKARKSTKLSCSFDDSVEWLRPKQAAVSKTTANVNDMQQQASSASFWCPFARHQTDEEIAPSR</sequence>
<dbReference type="InterPro" id="IPR011659">
    <property type="entry name" value="WD40"/>
</dbReference>
<dbReference type="SUPFAM" id="SSF82171">
    <property type="entry name" value="DPP6 N-terminal domain-like"/>
    <property type="match status" value="2"/>
</dbReference>
<protein>
    <submittedName>
        <fullName evidence="2">G6815 protein</fullName>
    </submittedName>
</protein>
<proteinExistence type="predicted"/>
<feature type="chain" id="PRO_5045666331" evidence="1">
    <location>
        <begin position="22"/>
        <end position="709"/>
    </location>
</feature>
<organism evidence="2 3">
    <name type="scientific">Coccomyxa viridis</name>
    <dbReference type="NCBI Taxonomy" id="1274662"/>
    <lineage>
        <taxon>Eukaryota</taxon>
        <taxon>Viridiplantae</taxon>
        <taxon>Chlorophyta</taxon>
        <taxon>core chlorophytes</taxon>
        <taxon>Trebouxiophyceae</taxon>
        <taxon>Trebouxiophyceae incertae sedis</taxon>
        <taxon>Coccomyxaceae</taxon>
        <taxon>Coccomyxa</taxon>
    </lineage>
</organism>
<name>A0ABP1G0A4_9CHLO</name>
<keyword evidence="1" id="KW-0732">Signal</keyword>
<dbReference type="Pfam" id="PF07676">
    <property type="entry name" value="PD40"/>
    <property type="match status" value="5"/>
</dbReference>
<dbReference type="Proteomes" id="UP001497392">
    <property type="component" value="Unassembled WGS sequence"/>
</dbReference>
<dbReference type="EMBL" id="CAXHTA020000010">
    <property type="protein sequence ID" value="CAL5224175.1"/>
    <property type="molecule type" value="Genomic_DNA"/>
</dbReference>
<dbReference type="PANTHER" id="PTHR32161:SF8">
    <property type="entry name" value="DPP6 N-TERMINAL DOMAIN-LIKE PROTEIN"/>
    <property type="match status" value="1"/>
</dbReference>
<evidence type="ECO:0000256" key="1">
    <source>
        <dbReference type="SAM" id="SignalP"/>
    </source>
</evidence>
<accession>A0ABP1G0A4</accession>
<feature type="signal peptide" evidence="1">
    <location>
        <begin position="1"/>
        <end position="21"/>
    </location>
</feature>
<dbReference type="InterPro" id="IPR011042">
    <property type="entry name" value="6-blade_b-propeller_TolB-like"/>
</dbReference>
<evidence type="ECO:0000313" key="2">
    <source>
        <dbReference type="EMBL" id="CAL5224175.1"/>
    </source>
</evidence>
<dbReference type="PANTHER" id="PTHR32161">
    <property type="entry name" value="DPP6 N-TERMINAL DOMAIN-LIKE PROTEIN"/>
    <property type="match status" value="1"/>
</dbReference>
<keyword evidence="3" id="KW-1185">Reference proteome</keyword>
<dbReference type="Gene3D" id="2.120.10.30">
    <property type="entry name" value="TolB, C-terminal domain"/>
    <property type="match status" value="2"/>
</dbReference>
<evidence type="ECO:0000313" key="3">
    <source>
        <dbReference type="Proteomes" id="UP001497392"/>
    </source>
</evidence>
<reference evidence="2 3" key="1">
    <citation type="submission" date="2024-06" db="EMBL/GenBank/DDBJ databases">
        <authorList>
            <person name="Kraege A."/>
            <person name="Thomma B."/>
        </authorList>
    </citation>
    <scope>NUCLEOTIDE SEQUENCE [LARGE SCALE GENOMIC DNA]</scope>
</reference>
<gene>
    <name evidence="2" type="primary">g6815</name>
    <name evidence="2" type="ORF">VP750_LOCUS5834</name>
</gene>
<comment type="caution">
    <text evidence="2">The sequence shown here is derived from an EMBL/GenBank/DDBJ whole genome shotgun (WGS) entry which is preliminary data.</text>
</comment>